<proteinExistence type="predicted"/>
<reference evidence="1 2" key="1">
    <citation type="submission" date="2015-01" db="EMBL/GenBank/DDBJ databases">
        <title>Genome sequence of Anoxybacillus ayderensis strain AB04.</title>
        <authorList>
            <person name="Belduz A.O."/>
            <person name="Canakci S."/>
            <person name="Chan K.-G."/>
            <person name="Kahar U.M."/>
            <person name="Yaakob A.S."/>
            <person name="Chan C.S."/>
            <person name="Goh K.M."/>
        </authorList>
    </citation>
    <scope>NUCLEOTIDE SEQUENCE [LARGE SCALE GENOMIC DNA]</scope>
    <source>
        <strain evidence="1 2">AB04</strain>
    </source>
</reference>
<dbReference type="EMBL" id="JXTG01000007">
    <property type="protein sequence ID" value="KIP21117.1"/>
    <property type="molecule type" value="Genomic_DNA"/>
</dbReference>
<accession>A0A0D0HP96</accession>
<organism evidence="1 2">
    <name type="scientific">Anoxybacillus ayderensis</name>
    <dbReference type="NCBI Taxonomy" id="265546"/>
    <lineage>
        <taxon>Bacteria</taxon>
        <taxon>Bacillati</taxon>
        <taxon>Bacillota</taxon>
        <taxon>Bacilli</taxon>
        <taxon>Bacillales</taxon>
        <taxon>Anoxybacillaceae</taxon>
        <taxon>Anoxybacillus</taxon>
    </lineage>
</organism>
<dbReference type="PATRIC" id="fig|265546.4.peg.1607"/>
<dbReference type="Proteomes" id="UP000032047">
    <property type="component" value="Unassembled WGS sequence"/>
</dbReference>
<evidence type="ECO:0000313" key="1">
    <source>
        <dbReference type="EMBL" id="KIP21117.1"/>
    </source>
</evidence>
<comment type="caution">
    <text evidence="1">The sequence shown here is derived from an EMBL/GenBank/DDBJ whole genome shotgun (WGS) entry which is preliminary data.</text>
</comment>
<keyword evidence="2" id="KW-1185">Reference proteome</keyword>
<sequence>MKIAVHVYECESCEVMFAVSQDFEEQHLVQCPICKTDKALQEVSSGELHIQRKQTLFVVPEGQTNIYEFLG</sequence>
<name>A0A0D0HP96_9BACL</name>
<protein>
    <submittedName>
        <fullName evidence="1">Putative regulatory protein, FmdB family</fullName>
    </submittedName>
</protein>
<gene>
    <name evidence="1" type="ORF">JV16_01611</name>
</gene>
<evidence type="ECO:0000313" key="2">
    <source>
        <dbReference type="Proteomes" id="UP000032047"/>
    </source>
</evidence>
<dbReference type="AlphaFoldDB" id="A0A0D0HP96"/>